<accession>A0A5B7JRX5</accession>
<reference evidence="1 2" key="1">
    <citation type="submission" date="2019-05" db="EMBL/GenBank/DDBJ databases">
        <title>Another draft genome of Portunus trituberculatus and its Hox gene families provides insights of decapod evolution.</title>
        <authorList>
            <person name="Jeong J.-H."/>
            <person name="Song I."/>
            <person name="Kim S."/>
            <person name="Choi T."/>
            <person name="Kim D."/>
            <person name="Ryu S."/>
            <person name="Kim W."/>
        </authorList>
    </citation>
    <scope>NUCLEOTIDE SEQUENCE [LARGE SCALE GENOMIC DNA]</scope>
    <source>
        <tissue evidence="1">Muscle</tissue>
    </source>
</reference>
<proteinExistence type="predicted"/>
<comment type="caution">
    <text evidence="1">The sequence shown here is derived from an EMBL/GenBank/DDBJ whole genome shotgun (WGS) entry which is preliminary data.</text>
</comment>
<keyword evidence="2" id="KW-1185">Reference proteome</keyword>
<sequence>MAELECPVAIRKAVAGQRWVGKTVCKSLCKGKRAVLGLLVISSVRKTVNMDKSKLGVHQSGQAVAAVALMAHLRGRCSVHVLFTLFPNVA</sequence>
<dbReference type="Proteomes" id="UP000324222">
    <property type="component" value="Unassembled WGS sequence"/>
</dbReference>
<gene>
    <name evidence="1" type="ORF">E2C01_094238</name>
</gene>
<evidence type="ECO:0000313" key="2">
    <source>
        <dbReference type="Proteomes" id="UP000324222"/>
    </source>
</evidence>
<evidence type="ECO:0000313" key="1">
    <source>
        <dbReference type="EMBL" id="MPC98852.1"/>
    </source>
</evidence>
<protein>
    <submittedName>
        <fullName evidence="1">Uncharacterized protein</fullName>
    </submittedName>
</protein>
<name>A0A5B7JRX5_PORTR</name>
<organism evidence="1 2">
    <name type="scientific">Portunus trituberculatus</name>
    <name type="common">Swimming crab</name>
    <name type="synonym">Neptunus trituberculatus</name>
    <dbReference type="NCBI Taxonomy" id="210409"/>
    <lineage>
        <taxon>Eukaryota</taxon>
        <taxon>Metazoa</taxon>
        <taxon>Ecdysozoa</taxon>
        <taxon>Arthropoda</taxon>
        <taxon>Crustacea</taxon>
        <taxon>Multicrustacea</taxon>
        <taxon>Malacostraca</taxon>
        <taxon>Eumalacostraca</taxon>
        <taxon>Eucarida</taxon>
        <taxon>Decapoda</taxon>
        <taxon>Pleocyemata</taxon>
        <taxon>Brachyura</taxon>
        <taxon>Eubrachyura</taxon>
        <taxon>Portunoidea</taxon>
        <taxon>Portunidae</taxon>
        <taxon>Portuninae</taxon>
        <taxon>Portunus</taxon>
    </lineage>
</organism>
<dbReference type="AlphaFoldDB" id="A0A5B7JRX5"/>
<dbReference type="EMBL" id="VSRR010115896">
    <property type="protein sequence ID" value="MPC98852.1"/>
    <property type="molecule type" value="Genomic_DNA"/>
</dbReference>